<evidence type="ECO:0000313" key="3">
    <source>
        <dbReference type="Proteomes" id="UP000469159"/>
    </source>
</evidence>
<reference evidence="2 3" key="1">
    <citation type="submission" date="2019-12" db="EMBL/GenBank/DDBJ databases">
        <title>Genomic-based taxomic classification of the family Erythrobacteraceae.</title>
        <authorList>
            <person name="Xu L."/>
        </authorList>
    </citation>
    <scope>NUCLEOTIDE SEQUENCE [LARGE SCALE GENOMIC DNA]</scope>
    <source>
        <strain evidence="2 3">MCCC 1K02066</strain>
    </source>
</reference>
<dbReference type="GO" id="GO:0004767">
    <property type="term" value="F:sphingomyelin phosphodiesterase activity"/>
    <property type="evidence" value="ECO:0007669"/>
    <property type="project" value="InterPro"/>
</dbReference>
<accession>A0A6I4UXE0</accession>
<feature type="domain" description="Endonuclease/exonuclease/phosphatase" evidence="1">
    <location>
        <begin position="27"/>
        <end position="219"/>
    </location>
</feature>
<dbReference type="Pfam" id="PF03372">
    <property type="entry name" value="Exo_endo_phos"/>
    <property type="match status" value="1"/>
</dbReference>
<dbReference type="AlphaFoldDB" id="A0A6I4UXE0"/>
<keyword evidence="2" id="KW-0540">Nuclease</keyword>
<sequence>MSGGGGVPPDPASFPAPPADRGDFSVLTYNVKGLPWPVALGRGAALQRIGDRLAHMRAAGQQPSVVVLQEAFIGEAKAIGERAGYRYRVFGPRDSVASAHPGIERRWYLGETQGKQLDSGLLILSDFPITDMASAAFPTDACAGFDCLAAKGVVLVTIEVPGKGPVAVATTHFNSRGASLAPGPATAHAFAAQSQFLAAFLKREWRAGTPLVLAGDFNVGRRPFRMATLPKALATVSGERAPAEGLRATMTADKAGIGRSPDALSIRDSARDMQFIFDGEDRSLKPVGAAIPFGTEAGGSALSDHMGFMIHYRVVPQGSSATRGKRDAA</sequence>
<comment type="caution">
    <text evidence="2">The sequence shown here is derived from an EMBL/GenBank/DDBJ whole genome shotgun (WGS) entry which is preliminary data.</text>
</comment>
<organism evidence="2 3">
    <name type="scientific">Croceibacterium soli</name>
    <dbReference type="NCBI Taxonomy" id="1739690"/>
    <lineage>
        <taxon>Bacteria</taxon>
        <taxon>Pseudomonadati</taxon>
        <taxon>Pseudomonadota</taxon>
        <taxon>Alphaproteobacteria</taxon>
        <taxon>Sphingomonadales</taxon>
        <taxon>Erythrobacteraceae</taxon>
        <taxon>Croceibacterium</taxon>
    </lineage>
</organism>
<protein>
    <submittedName>
        <fullName evidence="2">Endonuclease</fullName>
    </submittedName>
</protein>
<dbReference type="InterPro" id="IPR036691">
    <property type="entry name" value="Endo/exonu/phosph_ase_sf"/>
</dbReference>
<dbReference type="PANTHER" id="PTHR16320">
    <property type="entry name" value="SPHINGOMYELINASE FAMILY MEMBER"/>
    <property type="match status" value="1"/>
</dbReference>
<keyword evidence="2" id="KW-0255">Endonuclease</keyword>
<dbReference type="Gene3D" id="3.60.10.10">
    <property type="entry name" value="Endonuclease/exonuclease/phosphatase"/>
    <property type="match status" value="1"/>
</dbReference>
<name>A0A6I4UXE0_9SPHN</name>
<dbReference type="GO" id="GO:0005737">
    <property type="term" value="C:cytoplasm"/>
    <property type="evidence" value="ECO:0007669"/>
    <property type="project" value="TreeGrafter"/>
</dbReference>
<dbReference type="PANTHER" id="PTHR16320:SF1">
    <property type="entry name" value="SPHINGOMYELINASE DDB_G0288017"/>
    <property type="match status" value="1"/>
</dbReference>
<evidence type="ECO:0000259" key="1">
    <source>
        <dbReference type="Pfam" id="PF03372"/>
    </source>
</evidence>
<proteinExistence type="predicted"/>
<gene>
    <name evidence="2" type="ORF">GRI75_08315</name>
</gene>
<keyword evidence="2" id="KW-0378">Hydrolase</keyword>
<dbReference type="InterPro" id="IPR005135">
    <property type="entry name" value="Endo/exonuclease/phosphatase"/>
</dbReference>
<evidence type="ECO:0000313" key="2">
    <source>
        <dbReference type="EMBL" id="MXP41645.1"/>
    </source>
</evidence>
<dbReference type="Proteomes" id="UP000469159">
    <property type="component" value="Unassembled WGS sequence"/>
</dbReference>
<dbReference type="SUPFAM" id="SSF56219">
    <property type="entry name" value="DNase I-like"/>
    <property type="match status" value="1"/>
</dbReference>
<dbReference type="EMBL" id="WTYK01000004">
    <property type="protein sequence ID" value="MXP41645.1"/>
    <property type="molecule type" value="Genomic_DNA"/>
</dbReference>
<dbReference type="InterPro" id="IPR038772">
    <property type="entry name" value="Sph/SMPD2-like"/>
</dbReference>
<dbReference type="GO" id="GO:0004519">
    <property type="term" value="F:endonuclease activity"/>
    <property type="evidence" value="ECO:0007669"/>
    <property type="project" value="UniProtKB-KW"/>
</dbReference>
<keyword evidence="3" id="KW-1185">Reference proteome</keyword>